<feature type="transmembrane region" description="Helical" evidence="2">
    <location>
        <begin position="566"/>
        <end position="586"/>
    </location>
</feature>
<feature type="region of interest" description="Disordered" evidence="1">
    <location>
        <begin position="1"/>
        <end position="58"/>
    </location>
</feature>
<evidence type="ECO:0000256" key="2">
    <source>
        <dbReference type="SAM" id="Phobius"/>
    </source>
</evidence>
<feature type="transmembrane region" description="Helical" evidence="2">
    <location>
        <begin position="149"/>
        <end position="165"/>
    </location>
</feature>
<protein>
    <submittedName>
        <fullName evidence="3">Monocarboxylate transporter 5</fullName>
    </submittedName>
</protein>
<keyword evidence="2" id="KW-0472">Membrane</keyword>
<feature type="compositionally biased region" description="Basic and acidic residues" evidence="1">
    <location>
        <begin position="276"/>
        <end position="288"/>
    </location>
</feature>
<gene>
    <name evidence="3" type="ORF">PoB_003372900</name>
</gene>
<feature type="transmembrane region" description="Helical" evidence="2">
    <location>
        <begin position="171"/>
        <end position="193"/>
    </location>
</feature>
<dbReference type="Pfam" id="PF07690">
    <property type="entry name" value="MFS_1"/>
    <property type="match status" value="1"/>
</dbReference>
<evidence type="ECO:0000256" key="1">
    <source>
        <dbReference type="SAM" id="MobiDB-lite"/>
    </source>
</evidence>
<dbReference type="InterPro" id="IPR050327">
    <property type="entry name" value="Proton-linked_MCT"/>
</dbReference>
<dbReference type="SUPFAM" id="SSF103473">
    <property type="entry name" value="MFS general substrate transporter"/>
    <property type="match status" value="1"/>
</dbReference>
<dbReference type="AlphaFoldDB" id="A0AAV4ALJ3"/>
<keyword evidence="4" id="KW-1185">Reference proteome</keyword>
<accession>A0AAV4ALJ3</accession>
<comment type="caution">
    <text evidence="3">The sequence shown here is derived from an EMBL/GenBank/DDBJ whole genome shotgun (WGS) entry which is preliminary data.</text>
</comment>
<dbReference type="Gene3D" id="1.20.1250.20">
    <property type="entry name" value="MFS general substrate transporter like domains"/>
    <property type="match status" value="2"/>
</dbReference>
<feature type="transmembrane region" description="Helical" evidence="2">
    <location>
        <begin position="121"/>
        <end position="142"/>
    </location>
</feature>
<organism evidence="3 4">
    <name type="scientific">Plakobranchus ocellatus</name>
    <dbReference type="NCBI Taxonomy" id="259542"/>
    <lineage>
        <taxon>Eukaryota</taxon>
        <taxon>Metazoa</taxon>
        <taxon>Spiralia</taxon>
        <taxon>Lophotrochozoa</taxon>
        <taxon>Mollusca</taxon>
        <taxon>Gastropoda</taxon>
        <taxon>Heterobranchia</taxon>
        <taxon>Euthyneura</taxon>
        <taxon>Panpulmonata</taxon>
        <taxon>Sacoglossa</taxon>
        <taxon>Placobranchoidea</taxon>
        <taxon>Plakobranchidae</taxon>
        <taxon>Plakobranchus</taxon>
    </lineage>
</organism>
<dbReference type="PANTHER" id="PTHR11360">
    <property type="entry name" value="MONOCARBOXYLATE TRANSPORTER"/>
    <property type="match status" value="1"/>
</dbReference>
<feature type="transmembrane region" description="Helical" evidence="2">
    <location>
        <begin position="205"/>
        <end position="222"/>
    </location>
</feature>
<keyword evidence="2" id="KW-1133">Transmembrane helix</keyword>
<feature type="transmembrane region" description="Helical" evidence="2">
    <location>
        <begin position="234"/>
        <end position="256"/>
    </location>
</feature>
<dbReference type="PANTHER" id="PTHR11360:SF311">
    <property type="entry name" value="MAJOR FACILITATOR SUPERFAMILY (MFS) PROFILE DOMAIN-CONTAINING PROTEIN"/>
    <property type="match status" value="1"/>
</dbReference>
<feature type="compositionally biased region" description="Basic and acidic residues" evidence="1">
    <location>
        <begin position="1"/>
        <end position="10"/>
    </location>
</feature>
<feature type="transmembrane region" description="Helical" evidence="2">
    <location>
        <begin position="661"/>
        <end position="679"/>
    </location>
</feature>
<dbReference type="GO" id="GO:0022857">
    <property type="term" value="F:transmembrane transporter activity"/>
    <property type="evidence" value="ECO:0007669"/>
    <property type="project" value="InterPro"/>
</dbReference>
<dbReference type="EMBL" id="BLXT01003846">
    <property type="protein sequence ID" value="GFO07224.1"/>
    <property type="molecule type" value="Genomic_DNA"/>
</dbReference>
<feature type="transmembrane region" description="Helical" evidence="2">
    <location>
        <begin position="504"/>
        <end position="524"/>
    </location>
</feature>
<proteinExistence type="predicted"/>
<feature type="compositionally biased region" description="Polar residues" evidence="1">
    <location>
        <begin position="35"/>
        <end position="53"/>
    </location>
</feature>
<feature type="compositionally biased region" description="Basic and acidic residues" evidence="1">
    <location>
        <begin position="409"/>
        <end position="418"/>
    </location>
</feature>
<reference evidence="3 4" key="1">
    <citation type="journal article" date="2021" name="Elife">
        <title>Chloroplast acquisition without the gene transfer in kleptoplastic sea slugs, Plakobranchus ocellatus.</title>
        <authorList>
            <person name="Maeda T."/>
            <person name="Takahashi S."/>
            <person name="Yoshida T."/>
            <person name="Shimamura S."/>
            <person name="Takaki Y."/>
            <person name="Nagai Y."/>
            <person name="Toyoda A."/>
            <person name="Suzuki Y."/>
            <person name="Arimoto A."/>
            <person name="Ishii H."/>
            <person name="Satoh N."/>
            <person name="Nishiyama T."/>
            <person name="Hasebe M."/>
            <person name="Maruyama T."/>
            <person name="Minagawa J."/>
            <person name="Obokata J."/>
            <person name="Shigenobu S."/>
        </authorList>
    </citation>
    <scope>NUCLEOTIDE SEQUENCE [LARGE SCALE GENOMIC DNA]</scope>
</reference>
<feature type="compositionally biased region" description="Basic and acidic residues" evidence="1">
    <location>
        <begin position="296"/>
        <end position="347"/>
    </location>
</feature>
<feature type="transmembrane region" description="Helical" evidence="2">
    <location>
        <begin position="536"/>
        <end position="554"/>
    </location>
</feature>
<dbReference type="InterPro" id="IPR036259">
    <property type="entry name" value="MFS_trans_sf"/>
</dbReference>
<dbReference type="InterPro" id="IPR011701">
    <property type="entry name" value="MFS"/>
</dbReference>
<sequence>MSAGDSKPEPENSQPADEAELIPLTSDDVNGDGNHGSSNTNKDTDNGGSTNNKGHIKDNRQAEEIKKYGANTMVMDSAECWVVCIAVSVLYFLLAFFKRMLAICFLEFVDSFGVSITTASLGFTFDLISASISSVVGANLMVPYIGTRLVVMIGAVCNCVFTFGVSMAPNIALFIVFMAAKGVAFGLILTPSISLMSLYFNRRRSLATAVAFCGMGVGNMVAPPLFEVLVGNFGLWGLFLVVAAIEMNGIPAAMLLRPIRLYKHIIKDGVDIKAPAKSEPTVGKDDATKQSPFLTQRDEKNGEDLDKTDKFKEPSNASAEEKITGKLPENKSMSHDNDPSDSKDHVTSDQTVGQSKDNSEFIPKIIEDDSQCPDVSHALSSSLKEENSNVDVTLSETERKSLLAPRTHAASESHGEPYSRYRRKSSAWSLYNTSASDVVMDIEAVRRSRENSFALSHSRLSEADTLRDVTMTEEEASEGCLAKTGAFFRRLFNKELLDLWSMRLFLALTGLGALVQYLVIYLPTILLKQGLTQPEVAVLMTINGSLELVSRIVIGIFSDFHLLTNCQIVIIAHVVIGTVMHFTHFYTSYNALLFLSVMAGALASTQQNLGTLVTIEILGMERLLSAFGFRTMISTLTLATHHPLLGSILESTGSFAPPLHYVGVCLYLAAILLLMAPMVKRYDASKKAAKSDQPKV</sequence>
<dbReference type="Proteomes" id="UP000735302">
    <property type="component" value="Unassembled WGS sequence"/>
</dbReference>
<feature type="transmembrane region" description="Helical" evidence="2">
    <location>
        <begin position="80"/>
        <end position="101"/>
    </location>
</feature>
<evidence type="ECO:0000313" key="4">
    <source>
        <dbReference type="Proteomes" id="UP000735302"/>
    </source>
</evidence>
<name>A0AAV4ALJ3_9GAST</name>
<evidence type="ECO:0000313" key="3">
    <source>
        <dbReference type="EMBL" id="GFO07224.1"/>
    </source>
</evidence>
<feature type="region of interest" description="Disordered" evidence="1">
    <location>
        <begin position="276"/>
        <end position="418"/>
    </location>
</feature>
<keyword evidence="2" id="KW-0812">Transmembrane</keyword>